<dbReference type="EMBL" id="CYZT01000272">
    <property type="protein sequence ID" value="CUP15814.1"/>
    <property type="molecule type" value="Genomic_DNA"/>
</dbReference>
<dbReference type="AlphaFoldDB" id="A0A174KUD0"/>
<accession>A0A174KUD0</accession>
<evidence type="ECO:0000256" key="1">
    <source>
        <dbReference type="SAM" id="MobiDB-lite"/>
    </source>
</evidence>
<gene>
    <name evidence="2" type="ORF">ERS852411_02751</name>
</gene>
<feature type="region of interest" description="Disordered" evidence="1">
    <location>
        <begin position="143"/>
        <end position="163"/>
    </location>
</feature>
<organism evidence="2 3">
    <name type="scientific">Flavonifractor plautii</name>
    <name type="common">Fusobacterium plautii</name>
    <dbReference type="NCBI Taxonomy" id="292800"/>
    <lineage>
        <taxon>Bacteria</taxon>
        <taxon>Bacillati</taxon>
        <taxon>Bacillota</taxon>
        <taxon>Clostridia</taxon>
        <taxon>Eubacteriales</taxon>
        <taxon>Oscillospiraceae</taxon>
        <taxon>Flavonifractor</taxon>
    </lineage>
</organism>
<dbReference type="Proteomes" id="UP000095746">
    <property type="component" value="Unassembled WGS sequence"/>
</dbReference>
<evidence type="ECO:0000313" key="3">
    <source>
        <dbReference type="Proteomes" id="UP000095746"/>
    </source>
</evidence>
<proteinExistence type="predicted"/>
<protein>
    <submittedName>
        <fullName evidence="2">Transposase and inactivated derivatives</fullName>
    </submittedName>
</protein>
<sequence length="163" mass="17724">MKRIFEYIGGIPIRLRFDNMTTAVAQVLKDGERVLTEGFTRFVLHCIFRADFCNPASSNEKGNVEKKVGYSRRNASASVPSLPRLRNLINGFGSGTKRTPTGSTTNTRSARLLSQELAVICALETYGPDPAGQVQSTLAQQKGVTTPGYGTHLNGRSRLSSTT</sequence>
<evidence type="ECO:0000313" key="2">
    <source>
        <dbReference type="EMBL" id="CUP15814.1"/>
    </source>
</evidence>
<reference evidence="2 3" key="1">
    <citation type="submission" date="2015-09" db="EMBL/GenBank/DDBJ databases">
        <authorList>
            <consortium name="Pathogen Informatics"/>
        </authorList>
    </citation>
    <scope>NUCLEOTIDE SEQUENCE [LARGE SCALE GENOMIC DNA]</scope>
    <source>
        <strain evidence="2 3">2789STDY5608854</strain>
    </source>
</reference>
<name>A0A174KUD0_FLAPL</name>